<proteinExistence type="predicted"/>
<dbReference type="AlphaFoldDB" id="A0A6F8XNL0"/>
<evidence type="ECO:0000313" key="1">
    <source>
        <dbReference type="EMBL" id="BCB75406.1"/>
    </source>
</evidence>
<gene>
    <name evidence="1" type="ORF">Pflav_018160</name>
</gene>
<dbReference type="EMBL" id="AP022870">
    <property type="protein sequence ID" value="BCB75406.1"/>
    <property type="molecule type" value="Genomic_DNA"/>
</dbReference>
<accession>A0A6F8XNL0</accession>
<reference evidence="1 2" key="1">
    <citation type="submission" date="2020-03" db="EMBL/GenBank/DDBJ databases">
        <title>Whole genome shotgun sequence of Phytohabitans flavus NBRC 107702.</title>
        <authorList>
            <person name="Komaki H."/>
            <person name="Tamura T."/>
        </authorList>
    </citation>
    <scope>NUCLEOTIDE SEQUENCE [LARGE SCALE GENOMIC DNA]</scope>
    <source>
        <strain evidence="1 2">NBRC 107702</strain>
    </source>
</reference>
<dbReference type="KEGG" id="pfla:Pflav_018160"/>
<sequence length="253" mass="28496">MPSGLVVAFYAVGMQLTEMSVMGFRTSVTVFRRPAGGLRWVIIPTIHMGHADYYWAIWQRLRSCQAVIAEIWDGPSSTGMAYANAMRLARQRASRDLVPEDIDFSALGVPIIFPDEYLAPNADPDRRMSREERLTAAVMTPILALHMALTGDGDWLGSHDLNIHDDTEVHRDASDRKREDLLLGVMREIDGEFATEDMEVAVVFGALHMPTVVQELTGKLGYRVMPGAQWLTAIDYDEPPYMRKPPLDGWMDW</sequence>
<evidence type="ECO:0000313" key="2">
    <source>
        <dbReference type="Proteomes" id="UP000502508"/>
    </source>
</evidence>
<dbReference type="Proteomes" id="UP000502508">
    <property type="component" value="Chromosome"/>
</dbReference>
<keyword evidence="2" id="KW-1185">Reference proteome</keyword>
<protein>
    <submittedName>
        <fullName evidence="1">Uncharacterized protein</fullName>
    </submittedName>
</protein>
<reference evidence="1 2" key="2">
    <citation type="submission" date="2020-03" db="EMBL/GenBank/DDBJ databases">
        <authorList>
            <person name="Ichikawa N."/>
            <person name="Kimura A."/>
            <person name="Kitahashi Y."/>
            <person name="Uohara A."/>
        </authorList>
    </citation>
    <scope>NUCLEOTIDE SEQUENCE [LARGE SCALE GENOMIC DNA]</scope>
    <source>
        <strain evidence="1 2">NBRC 107702</strain>
    </source>
</reference>
<name>A0A6F8XNL0_9ACTN</name>
<organism evidence="1 2">
    <name type="scientific">Phytohabitans flavus</name>
    <dbReference type="NCBI Taxonomy" id="1076124"/>
    <lineage>
        <taxon>Bacteria</taxon>
        <taxon>Bacillati</taxon>
        <taxon>Actinomycetota</taxon>
        <taxon>Actinomycetes</taxon>
        <taxon>Micromonosporales</taxon>
        <taxon>Micromonosporaceae</taxon>
    </lineage>
</organism>